<evidence type="ECO:0000256" key="1">
    <source>
        <dbReference type="SAM" id="MobiDB-lite"/>
    </source>
</evidence>
<dbReference type="GO" id="GO:0003676">
    <property type="term" value="F:nucleic acid binding"/>
    <property type="evidence" value="ECO:0007669"/>
    <property type="project" value="InterPro"/>
</dbReference>
<dbReference type="EMBL" id="CAUJNA010003267">
    <property type="protein sequence ID" value="CAJ1397486.1"/>
    <property type="molecule type" value="Genomic_DNA"/>
</dbReference>
<dbReference type="InterPro" id="IPR003029">
    <property type="entry name" value="S1_domain"/>
</dbReference>
<gene>
    <name evidence="3" type="ORF">EVOR1521_LOCUS21491</name>
</gene>
<feature type="region of interest" description="Disordered" evidence="1">
    <location>
        <begin position="258"/>
        <end position="281"/>
    </location>
</feature>
<accession>A0AA36J2V6</accession>
<protein>
    <recommendedName>
        <fullName evidence="2">S1 motif domain-containing protein</fullName>
    </recommendedName>
</protein>
<feature type="compositionally biased region" description="Basic residues" evidence="1">
    <location>
        <begin position="397"/>
        <end position="407"/>
    </location>
</feature>
<feature type="compositionally biased region" description="Polar residues" evidence="1">
    <location>
        <begin position="268"/>
        <end position="277"/>
    </location>
</feature>
<reference evidence="3" key="1">
    <citation type="submission" date="2023-08" db="EMBL/GenBank/DDBJ databases">
        <authorList>
            <person name="Chen Y."/>
            <person name="Shah S."/>
            <person name="Dougan E. K."/>
            <person name="Thang M."/>
            <person name="Chan C."/>
        </authorList>
    </citation>
    <scope>NUCLEOTIDE SEQUENCE</scope>
</reference>
<evidence type="ECO:0000259" key="2">
    <source>
        <dbReference type="PROSITE" id="PS50126"/>
    </source>
</evidence>
<dbReference type="Proteomes" id="UP001178507">
    <property type="component" value="Unassembled WGS sequence"/>
</dbReference>
<dbReference type="AlphaFoldDB" id="A0AA36J2V6"/>
<feature type="domain" description="S1 motif" evidence="2">
    <location>
        <begin position="74"/>
        <end position="162"/>
    </location>
</feature>
<sequence>MFAAGPRTWAFGLANVANVKASRGASCAARGAWGALRPAAPCAVLLACRPKARRAASAASDPRPGRALSDFQVGQQVSGSVVQIYCPKGVSVDVGCRDTLAFLEVEEFCDGFPREGPFAYSPGDQMNARVLEVDPDASIDEHGEPDPFGEHGDSGKLRLTLRSGPLARPGRYVADTARPANLEPFKSIPHEEWMEGEVVMMSSWAAYVKVQAACGTCFVGILGEEDFQGSFTEDAIRGLSVLVRIKQVDSESRRLLLTMQPDEKGETSRQTSEQSFEISPPGASEILAQRNLAMEGKASMEAKPDHTPDESKKKRPKPGVQPWHVGAASAGVVLLCAGAWCLWRQAQEESRILAQHASPLKSRNVKVDKPKMKAAEESDSLEDVLSKLEGSDPVPRKERKSKAKRAKKAEEAEGDEENAKELIQDTLRKLEAEGTGKKGSKTKKTIEKLKALLGEDEEPEEVTEEQQSHMDFAKAIQEEQKRKIHVDMKTVRSEFKRDFGNDARSLLCSGCKMVAGRLSSELDTHDVHDQESPAQMLAAKRKAIDSTCSSLRHLQAVKSEEGARFEASEEVGEGEREGKRLCAGILEESRFDILARLIQRKIPEMQMGERHPNWERWLCAERMRLCKRSEVRHDEDDEIDQDL</sequence>
<proteinExistence type="predicted"/>
<dbReference type="PROSITE" id="PS50126">
    <property type="entry name" value="S1"/>
    <property type="match status" value="1"/>
</dbReference>
<evidence type="ECO:0000313" key="4">
    <source>
        <dbReference type="Proteomes" id="UP001178507"/>
    </source>
</evidence>
<organism evidence="3 4">
    <name type="scientific">Effrenium voratum</name>
    <dbReference type="NCBI Taxonomy" id="2562239"/>
    <lineage>
        <taxon>Eukaryota</taxon>
        <taxon>Sar</taxon>
        <taxon>Alveolata</taxon>
        <taxon>Dinophyceae</taxon>
        <taxon>Suessiales</taxon>
        <taxon>Symbiodiniaceae</taxon>
        <taxon>Effrenium</taxon>
    </lineage>
</organism>
<evidence type="ECO:0000313" key="3">
    <source>
        <dbReference type="EMBL" id="CAJ1397486.1"/>
    </source>
</evidence>
<name>A0AA36J2V6_9DINO</name>
<comment type="caution">
    <text evidence="3">The sequence shown here is derived from an EMBL/GenBank/DDBJ whole genome shotgun (WGS) entry which is preliminary data.</text>
</comment>
<feature type="compositionally biased region" description="Basic and acidic residues" evidence="1">
    <location>
        <begin position="298"/>
        <end position="312"/>
    </location>
</feature>
<keyword evidence="4" id="KW-1185">Reference proteome</keyword>
<feature type="region of interest" description="Disordered" evidence="1">
    <location>
        <begin position="364"/>
        <end position="420"/>
    </location>
</feature>
<feature type="region of interest" description="Disordered" evidence="1">
    <location>
        <begin position="297"/>
        <end position="323"/>
    </location>
</feature>
<feature type="compositionally biased region" description="Basic and acidic residues" evidence="1">
    <location>
        <begin position="139"/>
        <end position="156"/>
    </location>
</feature>
<dbReference type="SUPFAM" id="SSF50249">
    <property type="entry name" value="Nucleic acid-binding proteins"/>
    <property type="match status" value="1"/>
</dbReference>
<feature type="compositionally biased region" description="Basic and acidic residues" evidence="1">
    <location>
        <begin position="365"/>
        <end position="376"/>
    </location>
</feature>
<dbReference type="InterPro" id="IPR012340">
    <property type="entry name" value="NA-bd_OB-fold"/>
</dbReference>
<feature type="compositionally biased region" description="Basic and acidic residues" evidence="1">
    <location>
        <begin position="384"/>
        <end position="396"/>
    </location>
</feature>
<feature type="region of interest" description="Disordered" evidence="1">
    <location>
        <begin position="137"/>
        <end position="156"/>
    </location>
</feature>